<name>A0A936F3N4_9BACT</name>
<comment type="caution">
    <text evidence="3">The sequence shown here is derived from an EMBL/GenBank/DDBJ whole genome shotgun (WGS) entry which is preliminary data.</text>
</comment>
<dbReference type="PRINTS" id="PR01002">
    <property type="entry name" value="FLGFLGJ"/>
</dbReference>
<dbReference type="AlphaFoldDB" id="A0A936F3N4"/>
<proteinExistence type="predicted"/>
<dbReference type="PANTHER" id="PTHR33308:SF9">
    <property type="entry name" value="PEPTIDOGLYCAN HYDROLASE FLGJ"/>
    <property type="match status" value="1"/>
</dbReference>
<evidence type="ECO:0000256" key="1">
    <source>
        <dbReference type="ARBA" id="ARBA00022801"/>
    </source>
</evidence>
<dbReference type="Gene3D" id="1.10.530.10">
    <property type="match status" value="1"/>
</dbReference>
<feature type="domain" description="Mannosyl-glycoprotein endo-beta-N-acetylglucosamidase-like" evidence="2">
    <location>
        <begin position="1"/>
        <end position="118"/>
    </location>
</feature>
<accession>A0A936F3N4</accession>
<dbReference type="GO" id="GO:0004040">
    <property type="term" value="F:amidase activity"/>
    <property type="evidence" value="ECO:0007669"/>
    <property type="project" value="InterPro"/>
</dbReference>
<gene>
    <name evidence="3" type="ORF">IPN91_11300</name>
</gene>
<dbReference type="Pfam" id="PF01832">
    <property type="entry name" value="Glucosaminidase"/>
    <property type="match status" value="1"/>
</dbReference>
<dbReference type="Gene3D" id="2.10.70.40">
    <property type="entry name" value="peptidoglycan hydrolase"/>
    <property type="match status" value="1"/>
</dbReference>
<dbReference type="PANTHER" id="PTHR33308">
    <property type="entry name" value="PEPTIDOGLYCAN HYDROLASE FLGJ"/>
    <property type="match status" value="1"/>
</dbReference>
<organism evidence="3 4">
    <name type="scientific">Candidatus Geothrix odensensis</name>
    <dbReference type="NCBI Taxonomy" id="2954440"/>
    <lineage>
        <taxon>Bacteria</taxon>
        <taxon>Pseudomonadati</taxon>
        <taxon>Acidobacteriota</taxon>
        <taxon>Holophagae</taxon>
        <taxon>Holophagales</taxon>
        <taxon>Holophagaceae</taxon>
        <taxon>Geothrix</taxon>
    </lineage>
</organism>
<dbReference type="GO" id="GO:0071973">
    <property type="term" value="P:bacterial-type flagellum-dependent cell motility"/>
    <property type="evidence" value="ECO:0007669"/>
    <property type="project" value="TreeGrafter"/>
</dbReference>
<keyword evidence="1" id="KW-0378">Hydrolase</keyword>
<dbReference type="InterPro" id="IPR051056">
    <property type="entry name" value="Glycosyl_Hydrolase_73"/>
</dbReference>
<dbReference type="Proteomes" id="UP000709959">
    <property type="component" value="Unassembled WGS sequence"/>
</dbReference>
<dbReference type="SMART" id="SM00047">
    <property type="entry name" value="LYZ2"/>
    <property type="match status" value="1"/>
</dbReference>
<protein>
    <submittedName>
        <fullName evidence="3">Glucosaminidase domain-containing protein</fullName>
    </submittedName>
</protein>
<dbReference type="InterPro" id="IPR002901">
    <property type="entry name" value="MGlyc_endo_b_GlcNAc-like_dom"/>
</dbReference>
<sequence>MARSTAEALGLSPHLLLAQAALETGWGRKAIKDAAGQESYNLFGIKAGRHWTGKTVAVTTTEYIHGVPQKKVESFRAYDSFAESFCGLCPVDQATVWRGHGPRGDRRRVWPGPAGEWLCH</sequence>
<dbReference type="EMBL" id="JADKCH010000013">
    <property type="protein sequence ID" value="MBK8573210.1"/>
    <property type="molecule type" value="Genomic_DNA"/>
</dbReference>
<reference evidence="3 4" key="1">
    <citation type="submission" date="2020-10" db="EMBL/GenBank/DDBJ databases">
        <title>Connecting structure to function with the recovery of over 1000 high-quality activated sludge metagenome-assembled genomes encoding full-length rRNA genes using long-read sequencing.</title>
        <authorList>
            <person name="Singleton C.M."/>
            <person name="Petriglieri F."/>
            <person name="Kristensen J.M."/>
            <person name="Kirkegaard R.H."/>
            <person name="Michaelsen T.Y."/>
            <person name="Andersen M.H."/>
            <person name="Karst S.M."/>
            <person name="Dueholm M.S."/>
            <person name="Nielsen P.H."/>
            <person name="Albertsen M."/>
        </authorList>
    </citation>
    <scope>NUCLEOTIDE SEQUENCE [LARGE SCALE GENOMIC DNA]</scope>
    <source>
        <strain evidence="3">OdNE_18-Q3-R46-58_MAXAC.008</strain>
    </source>
</reference>
<evidence type="ECO:0000313" key="3">
    <source>
        <dbReference type="EMBL" id="MBK8573210.1"/>
    </source>
</evidence>
<evidence type="ECO:0000259" key="2">
    <source>
        <dbReference type="SMART" id="SM00047"/>
    </source>
</evidence>
<evidence type="ECO:0000313" key="4">
    <source>
        <dbReference type="Proteomes" id="UP000709959"/>
    </source>
</evidence>